<dbReference type="AlphaFoldDB" id="A0A6C0BV14"/>
<sequence length="61" mass="7096">MNPVLKNSNVVGKIVNRAITIKSNKFVPCNPKCICLMYLDLNEIKSQDYYKNCFREKIKNT</sequence>
<name>A0A6C0BV14_9ZZZZ</name>
<reference evidence="1" key="1">
    <citation type="journal article" date="2020" name="Nature">
        <title>Giant virus diversity and host interactions through global metagenomics.</title>
        <authorList>
            <person name="Schulz F."/>
            <person name="Roux S."/>
            <person name="Paez-Espino D."/>
            <person name="Jungbluth S."/>
            <person name="Walsh D.A."/>
            <person name="Denef V.J."/>
            <person name="McMahon K.D."/>
            <person name="Konstantinidis K.T."/>
            <person name="Eloe-Fadrosh E.A."/>
            <person name="Kyrpides N.C."/>
            <person name="Woyke T."/>
        </authorList>
    </citation>
    <scope>NUCLEOTIDE SEQUENCE</scope>
    <source>
        <strain evidence="1">GVMAG-M-3300018428-35</strain>
    </source>
</reference>
<dbReference type="EMBL" id="MN739249">
    <property type="protein sequence ID" value="QHS95399.1"/>
    <property type="molecule type" value="Genomic_DNA"/>
</dbReference>
<organism evidence="1">
    <name type="scientific">viral metagenome</name>
    <dbReference type="NCBI Taxonomy" id="1070528"/>
    <lineage>
        <taxon>unclassified sequences</taxon>
        <taxon>metagenomes</taxon>
        <taxon>organismal metagenomes</taxon>
    </lineage>
</organism>
<proteinExistence type="predicted"/>
<accession>A0A6C0BV14</accession>
<evidence type="ECO:0000313" key="1">
    <source>
        <dbReference type="EMBL" id="QHS95399.1"/>
    </source>
</evidence>
<protein>
    <submittedName>
        <fullName evidence="1">Uncharacterized protein</fullName>
    </submittedName>
</protein>